<dbReference type="SUPFAM" id="SSF53098">
    <property type="entry name" value="Ribonuclease H-like"/>
    <property type="match status" value="1"/>
</dbReference>
<dbReference type="OrthoDB" id="1607513at2759"/>
<gene>
    <name evidence="1" type="ORF">GDO78_016867</name>
</gene>
<dbReference type="InterPro" id="IPR052865">
    <property type="entry name" value="Zinc_finger_BED"/>
</dbReference>
<dbReference type="EMBL" id="WNTK01002165">
    <property type="protein sequence ID" value="KAG9466286.1"/>
    <property type="molecule type" value="Genomic_DNA"/>
</dbReference>
<accession>A0A8J6ECS6</accession>
<evidence type="ECO:0000313" key="2">
    <source>
        <dbReference type="Proteomes" id="UP000770717"/>
    </source>
</evidence>
<organism evidence="1 2">
    <name type="scientific">Eleutherodactylus coqui</name>
    <name type="common">Puerto Rican coqui</name>
    <dbReference type="NCBI Taxonomy" id="57060"/>
    <lineage>
        <taxon>Eukaryota</taxon>
        <taxon>Metazoa</taxon>
        <taxon>Chordata</taxon>
        <taxon>Craniata</taxon>
        <taxon>Vertebrata</taxon>
        <taxon>Euteleostomi</taxon>
        <taxon>Amphibia</taxon>
        <taxon>Batrachia</taxon>
        <taxon>Anura</taxon>
        <taxon>Neobatrachia</taxon>
        <taxon>Hyloidea</taxon>
        <taxon>Eleutherodactylidae</taxon>
        <taxon>Eleutherodactylinae</taxon>
        <taxon>Eleutherodactylus</taxon>
        <taxon>Eleutherodactylus</taxon>
    </lineage>
</organism>
<dbReference type="GO" id="GO:0005634">
    <property type="term" value="C:nucleus"/>
    <property type="evidence" value="ECO:0007669"/>
    <property type="project" value="TreeGrafter"/>
</dbReference>
<sequence>MCRPSPARPHLPQHCTRPHQRGYCQGPLNNGHVDKHRRAGPLYLPDGTLGEFSGGWDRVRAWDRSRPTHPQNCGPSSVLVSAAVCVSSCTSPAVGVTRRSSTSPAVGVTGRGSTVVRKRQQAVLKLLSLGEKRHTAHELLQGLTEQTDCWLSPLSLQPGMVVCDNGRNLVAALQLGSLTHVPCLAHVFNLVVQRFLKSYPRLSDLLGKVRRLIAHFRKSNTDAATLRTLQHRFNLPVHRLLCDVPSRWNSTLHMLARLY</sequence>
<keyword evidence="2" id="KW-1185">Reference proteome</keyword>
<dbReference type="PANTHER" id="PTHR47241">
    <property type="entry name" value="FINGER PROTEIN, PUTATIVE-RELATED"/>
    <property type="match status" value="1"/>
</dbReference>
<proteinExistence type="predicted"/>
<protein>
    <submittedName>
        <fullName evidence="1">Uncharacterized protein</fullName>
    </submittedName>
</protein>
<dbReference type="PANTHER" id="PTHR47241:SF1">
    <property type="entry name" value="BED-TYPE DOMAIN-CONTAINING PROTEIN"/>
    <property type="match status" value="1"/>
</dbReference>
<name>A0A8J6ECS6_ELECQ</name>
<dbReference type="Proteomes" id="UP000770717">
    <property type="component" value="Unassembled WGS sequence"/>
</dbReference>
<comment type="caution">
    <text evidence="1">The sequence shown here is derived from an EMBL/GenBank/DDBJ whole genome shotgun (WGS) entry which is preliminary data.</text>
</comment>
<reference evidence="1" key="1">
    <citation type="thesis" date="2020" institute="ProQuest LLC" country="789 East Eisenhower Parkway, Ann Arbor, MI, USA">
        <title>Comparative Genomics and Chromosome Evolution.</title>
        <authorList>
            <person name="Mudd A.B."/>
        </authorList>
    </citation>
    <scope>NUCLEOTIDE SEQUENCE</scope>
    <source>
        <strain evidence="1">HN-11 Male</strain>
        <tissue evidence="1">Kidney and liver</tissue>
    </source>
</reference>
<dbReference type="AlphaFoldDB" id="A0A8J6ECS6"/>
<evidence type="ECO:0000313" key="1">
    <source>
        <dbReference type="EMBL" id="KAG9466286.1"/>
    </source>
</evidence>
<dbReference type="InterPro" id="IPR012337">
    <property type="entry name" value="RNaseH-like_sf"/>
</dbReference>